<dbReference type="EMBL" id="BDOQ01000003">
    <property type="protein sequence ID" value="GBG13436.1"/>
    <property type="molecule type" value="Genomic_DNA"/>
</dbReference>
<protein>
    <submittedName>
        <fullName evidence="8">Chemotaxis protein</fullName>
    </submittedName>
</protein>
<dbReference type="PROSITE" id="PS50111">
    <property type="entry name" value="CHEMOTAXIS_TRANSDUC_2"/>
    <property type="match status" value="1"/>
</dbReference>
<dbReference type="InterPro" id="IPR000700">
    <property type="entry name" value="PAS-assoc_C"/>
</dbReference>
<gene>
    <name evidence="8" type="ORF">NMK_0983</name>
</gene>
<evidence type="ECO:0000313" key="9">
    <source>
        <dbReference type="Proteomes" id="UP000245081"/>
    </source>
</evidence>
<evidence type="ECO:0000259" key="6">
    <source>
        <dbReference type="PROSITE" id="PS50112"/>
    </source>
</evidence>
<evidence type="ECO:0000256" key="3">
    <source>
        <dbReference type="PROSITE-ProRule" id="PRU00284"/>
    </source>
</evidence>
<dbReference type="PANTHER" id="PTHR32089">
    <property type="entry name" value="METHYL-ACCEPTING CHEMOTAXIS PROTEIN MCPB"/>
    <property type="match status" value="1"/>
</dbReference>
<dbReference type="PANTHER" id="PTHR32089:SF120">
    <property type="entry name" value="METHYL-ACCEPTING CHEMOTAXIS PROTEIN TLPQ"/>
    <property type="match status" value="1"/>
</dbReference>
<dbReference type="OrthoDB" id="9807021at2"/>
<dbReference type="InterPro" id="IPR013655">
    <property type="entry name" value="PAS_fold_3"/>
</dbReference>
<reference evidence="8 9" key="1">
    <citation type="journal article" date="2018" name="Environ. Microbiol.">
        <title>Isolation and genomic characterization of Novimethylophilus kurashikiensis gen. nov. sp. nov., a new lanthanide-dependent methylotrophic species of Methylophilaceae.</title>
        <authorList>
            <person name="Lv H."/>
            <person name="Sahin N."/>
            <person name="Tani A."/>
        </authorList>
    </citation>
    <scope>NUCLEOTIDE SEQUENCE [LARGE SCALE GENOMIC DNA]</scope>
    <source>
        <strain evidence="8 9">La2-4</strain>
    </source>
</reference>
<dbReference type="InterPro" id="IPR004089">
    <property type="entry name" value="MCPsignal_dom"/>
</dbReference>
<feature type="domain" description="PAS" evidence="6">
    <location>
        <begin position="152"/>
        <end position="197"/>
    </location>
</feature>
<dbReference type="Pfam" id="PF08447">
    <property type="entry name" value="PAS_3"/>
    <property type="match status" value="1"/>
</dbReference>
<dbReference type="CDD" id="cd00130">
    <property type="entry name" value="PAS"/>
    <property type="match status" value="1"/>
</dbReference>
<dbReference type="SUPFAM" id="SSF58104">
    <property type="entry name" value="Methyl-accepting chemotaxis protein (MCP) signaling domain"/>
    <property type="match status" value="1"/>
</dbReference>
<evidence type="ECO:0000259" key="5">
    <source>
        <dbReference type="PROSITE" id="PS50111"/>
    </source>
</evidence>
<keyword evidence="1 3" id="KW-0807">Transducer</keyword>
<dbReference type="InterPro" id="IPR035965">
    <property type="entry name" value="PAS-like_dom_sf"/>
</dbReference>
<dbReference type="NCBIfam" id="TIGR00229">
    <property type="entry name" value="sensory_box"/>
    <property type="match status" value="1"/>
</dbReference>
<comment type="caution">
    <text evidence="8">The sequence shown here is derived from an EMBL/GenBank/DDBJ whole genome shotgun (WGS) entry which is preliminary data.</text>
</comment>
<evidence type="ECO:0000256" key="4">
    <source>
        <dbReference type="SAM" id="Coils"/>
    </source>
</evidence>
<dbReference type="Pfam" id="PF00015">
    <property type="entry name" value="MCPsignal"/>
    <property type="match status" value="1"/>
</dbReference>
<proteinExistence type="inferred from homology"/>
<name>A0A2R5F4X0_9PROT</name>
<comment type="similarity">
    <text evidence="2">Belongs to the methyl-accepting chemotaxis (MCP) protein family.</text>
</comment>
<evidence type="ECO:0000259" key="7">
    <source>
        <dbReference type="PROSITE" id="PS50113"/>
    </source>
</evidence>
<evidence type="ECO:0000256" key="2">
    <source>
        <dbReference type="ARBA" id="ARBA00029447"/>
    </source>
</evidence>
<dbReference type="PROSITE" id="PS50112">
    <property type="entry name" value="PAS"/>
    <property type="match status" value="1"/>
</dbReference>
<dbReference type="SUPFAM" id="SSF55785">
    <property type="entry name" value="PYP-like sensor domain (PAS domain)"/>
    <property type="match status" value="1"/>
</dbReference>
<evidence type="ECO:0000313" key="8">
    <source>
        <dbReference type="EMBL" id="GBG13436.1"/>
    </source>
</evidence>
<organism evidence="8 9">
    <name type="scientific">Novimethylophilus kurashikiensis</name>
    <dbReference type="NCBI Taxonomy" id="1825523"/>
    <lineage>
        <taxon>Bacteria</taxon>
        <taxon>Pseudomonadati</taxon>
        <taxon>Pseudomonadota</taxon>
        <taxon>Betaproteobacteria</taxon>
        <taxon>Nitrosomonadales</taxon>
        <taxon>Methylophilaceae</taxon>
        <taxon>Novimethylophilus</taxon>
    </lineage>
</organism>
<dbReference type="InterPro" id="IPR001610">
    <property type="entry name" value="PAC"/>
</dbReference>
<dbReference type="AlphaFoldDB" id="A0A2R5F4X0"/>
<sequence length="331" mass="37340">MSWPFLRTSRISSLEQVIRDLAAGDPTALSRLDTVLVSFVGDALRSVERHRTELTAAHESEVLTLRRQFDASLADREDELNCKIEALSAEIEVLREQAEAVTREKAEIEEKMAAASVLYEDFELAKSALTEGIWILHIVDGDPDHPENKIVWSQQFRALLGYSAEEFPDGWDSWTRAIHPEDKPRVLEEFSRHIADASGLTPYSVEYRLMTRERGYVWFRERAATLRNEFGRPLKSAGAFRDITHEHEAKAMHLAEIERAETNMQRIIKVSDAISEITKQTNLLALNAAIEAARAGDAGRGFAVVADEVRKLVERTSQATDEIRNMAQGPN</sequence>
<dbReference type="Gene3D" id="3.30.450.20">
    <property type="entry name" value="PAS domain"/>
    <property type="match status" value="1"/>
</dbReference>
<dbReference type="Proteomes" id="UP000245081">
    <property type="component" value="Unassembled WGS sequence"/>
</dbReference>
<dbReference type="SMART" id="SM00091">
    <property type="entry name" value="PAS"/>
    <property type="match status" value="1"/>
</dbReference>
<dbReference type="GO" id="GO:0016020">
    <property type="term" value="C:membrane"/>
    <property type="evidence" value="ECO:0007669"/>
    <property type="project" value="InterPro"/>
</dbReference>
<keyword evidence="9" id="KW-1185">Reference proteome</keyword>
<dbReference type="GO" id="GO:0007165">
    <property type="term" value="P:signal transduction"/>
    <property type="evidence" value="ECO:0007669"/>
    <property type="project" value="UniProtKB-KW"/>
</dbReference>
<feature type="domain" description="PAC" evidence="7">
    <location>
        <begin position="203"/>
        <end position="255"/>
    </location>
</feature>
<dbReference type="Gene3D" id="6.10.250.3200">
    <property type="match status" value="1"/>
</dbReference>
<evidence type="ECO:0000256" key="1">
    <source>
        <dbReference type="ARBA" id="ARBA00023224"/>
    </source>
</evidence>
<feature type="domain" description="Methyl-accepting transducer" evidence="5">
    <location>
        <begin position="257"/>
        <end position="331"/>
    </location>
</feature>
<feature type="coiled-coil region" evidence="4">
    <location>
        <begin position="77"/>
        <end position="118"/>
    </location>
</feature>
<dbReference type="PROSITE" id="PS50113">
    <property type="entry name" value="PAC"/>
    <property type="match status" value="1"/>
</dbReference>
<dbReference type="SMART" id="SM00086">
    <property type="entry name" value="PAC"/>
    <property type="match status" value="1"/>
</dbReference>
<accession>A0A2R5F4X0</accession>
<dbReference type="InterPro" id="IPR000014">
    <property type="entry name" value="PAS"/>
</dbReference>
<keyword evidence="4" id="KW-0175">Coiled coil</keyword>